<dbReference type="RefSeq" id="XP_016713922.2">
    <property type="nucleotide sequence ID" value="XM_016858433.2"/>
</dbReference>
<evidence type="ECO:0000259" key="2">
    <source>
        <dbReference type="Pfam" id="PF22936"/>
    </source>
</evidence>
<dbReference type="STRING" id="3635.A0A1U8LH10"/>
<dbReference type="GeneID" id="107927380"/>
<evidence type="ECO:0000313" key="3">
    <source>
        <dbReference type="Proteomes" id="UP000818029"/>
    </source>
</evidence>
<reference evidence="4" key="2">
    <citation type="submission" date="2025-08" db="UniProtKB">
        <authorList>
            <consortium name="RefSeq"/>
        </authorList>
    </citation>
    <scope>IDENTIFICATION</scope>
</reference>
<feature type="region of interest" description="Disordered" evidence="1">
    <location>
        <begin position="131"/>
        <end position="154"/>
    </location>
</feature>
<reference evidence="3" key="1">
    <citation type="journal article" date="2020" name="Nat. Genet.">
        <title>Genomic diversifications of five Gossypium allopolyploid species and their impact on cotton improvement.</title>
        <authorList>
            <person name="Chen Z.J."/>
            <person name="Sreedasyam A."/>
            <person name="Ando A."/>
            <person name="Song Q."/>
            <person name="De Santiago L.M."/>
            <person name="Hulse-Kemp A.M."/>
            <person name="Ding M."/>
            <person name="Ye W."/>
            <person name="Kirkbride R.C."/>
            <person name="Jenkins J."/>
            <person name="Plott C."/>
            <person name="Lovell J."/>
            <person name="Lin Y.M."/>
            <person name="Vaughn R."/>
            <person name="Liu B."/>
            <person name="Simpson S."/>
            <person name="Scheffler B.E."/>
            <person name="Wen L."/>
            <person name="Saski C.A."/>
            <person name="Grover C.E."/>
            <person name="Hu G."/>
            <person name="Conover J.L."/>
            <person name="Carlson J.W."/>
            <person name="Shu S."/>
            <person name="Boston L.B."/>
            <person name="Williams M."/>
            <person name="Peterson D.G."/>
            <person name="McGee K."/>
            <person name="Jones D.C."/>
            <person name="Wendel J.F."/>
            <person name="Stelly D.M."/>
            <person name="Grimwood J."/>
            <person name="Schmutz J."/>
        </authorList>
    </citation>
    <scope>NUCLEOTIDE SEQUENCE [LARGE SCALE GENOMIC DNA]</scope>
    <source>
        <strain evidence="3">cv. TM-1</strain>
    </source>
</reference>
<dbReference type="Proteomes" id="UP000818029">
    <property type="component" value="Chromosome A02"/>
</dbReference>
<dbReference type="Pfam" id="PF22936">
    <property type="entry name" value="Pol_BBD"/>
    <property type="match status" value="1"/>
</dbReference>
<feature type="compositionally biased region" description="Basic and acidic residues" evidence="1">
    <location>
        <begin position="131"/>
        <end position="142"/>
    </location>
</feature>
<dbReference type="InterPro" id="IPR054722">
    <property type="entry name" value="PolX-like_BBD"/>
</dbReference>
<name>A0A1U8LH10_GOSHI</name>
<organism evidence="3 4">
    <name type="scientific">Gossypium hirsutum</name>
    <name type="common">Upland cotton</name>
    <name type="synonym">Gossypium mexicanum</name>
    <dbReference type="NCBI Taxonomy" id="3635"/>
    <lineage>
        <taxon>Eukaryota</taxon>
        <taxon>Viridiplantae</taxon>
        <taxon>Streptophyta</taxon>
        <taxon>Embryophyta</taxon>
        <taxon>Tracheophyta</taxon>
        <taxon>Spermatophyta</taxon>
        <taxon>Magnoliopsida</taxon>
        <taxon>eudicotyledons</taxon>
        <taxon>Gunneridae</taxon>
        <taxon>Pentapetalae</taxon>
        <taxon>rosids</taxon>
        <taxon>malvids</taxon>
        <taxon>Malvales</taxon>
        <taxon>Malvaceae</taxon>
        <taxon>Malvoideae</taxon>
        <taxon>Gossypium</taxon>
    </lineage>
</organism>
<evidence type="ECO:0000256" key="1">
    <source>
        <dbReference type="SAM" id="MobiDB-lite"/>
    </source>
</evidence>
<protein>
    <recommendedName>
        <fullName evidence="2">Retrovirus-related Pol polyprotein from transposon TNT 1-94-like beta-barrel domain-containing protein</fullName>
    </recommendedName>
</protein>
<dbReference type="PANTHER" id="PTHR35317:SF31">
    <property type="entry name" value="DUF4219 DOMAIN-CONTAINING PROTEIN"/>
    <property type="match status" value="1"/>
</dbReference>
<sequence>MALSGFSPAAPPVFNGEGYHIWVVKMRTYLQTFDLCENCVSDVIFTRIMACETPKQAWDKLKEEFQRTERTRQQQLLNLRREFENLKMKEEETVKKYSDRIMAVVNSIRLLGEHFSEARIVEKVLSTLPERYESKGGPADRRSTKKVPFKSKPSLPRAPFLTKARIPGQTSLKQMVQEDIHPVHTAEGQVTRPRAEAQVVEEDNDQEEQVFAVSCSAVKGKATDGWLIDSGCTNHITPDASIFKSIDRSFKTNVKVGNGHFIKVEGKGDVLISTLTGTKLVKNVLLVPEIDRNLLSIAQLLEKGYSVVFKGKECLISDPSGSKLMTVAMTEKSFIVDWNKSPDSAYTAAADESKLCHKRLSHANYMSMAQLTKEDSVENFTNSVEKERKFLTLKEVHDMHGNQTSAQIKELEAPVTSLELELKSLQAINRDMAE</sequence>
<proteinExistence type="predicted"/>
<feature type="domain" description="Retrovirus-related Pol polyprotein from transposon TNT 1-94-like beta-barrel" evidence="2">
    <location>
        <begin position="226"/>
        <end position="305"/>
    </location>
</feature>
<gene>
    <name evidence="4" type="primary">LOC107927380</name>
</gene>
<dbReference type="KEGG" id="ghi:107927380"/>
<dbReference type="AlphaFoldDB" id="A0A1U8LH10"/>
<accession>A0A1U8LH10</accession>
<evidence type="ECO:0000313" key="4">
    <source>
        <dbReference type="RefSeq" id="XP_016713922.2"/>
    </source>
</evidence>
<dbReference type="PaxDb" id="3635-A0A1U8LH10"/>
<keyword evidence="3" id="KW-1185">Reference proteome</keyword>
<dbReference type="PANTHER" id="PTHR35317">
    <property type="entry name" value="OS04G0629600 PROTEIN"/>
    <property type="match status" value="1"/>
</dbReference>
<dbReference type="Pfam" id="PF14223">
    <property type="entry name" value="Retrotran_gag_2"/>
    <property type="match status" value="1"/>
</dbReference>